<dbReference type="EMBL" id="CM042030">
    <property type="protein sequence ID" value="KAI3786821.1"/>
    <property type="molecule type" value="Genomic_DNA"/>
</dbReference>
<evidence type="ECO:0000313" key="2">
    <source>
        <dbReference type="Proteomes" id="UP001056120"/>
    </source>
</evidence>
<comment type="caution">
    <text evidence="1">The sequence shown here is derived from an EMBL/GenBank/DDBJ whole genome shotgun (WGS) entry which is preliminary data.</text>
</comment>
<proteinExistence type="predicted"/>
<accession>A0ACB9GUW0</accession>
<name>A0ACB9GUW0_9ASTR</name>
<evidence type="ECO:0000313" key="1">
    <source>
        <dbReference type="EMBL" id="KAI3786821.1"/>
    </source>
</evidence>
<dbReference type="Proteomes" id="UP001056120">
    <property type="component" value="Linkage Group LG13"/>
</dbReference>
<gene>
    <name evidence="1" type="ORF">L1987_40816</name>
</gene>
<reference evidence="2" key="1">
    <citation type="journal article" date="2022" name="Mol. Ecol. Resour.">
        <title>The genomes of chicory, endive, great burdock and yacon provide insights into Asteraceae palaeo-polyploidization history and plant inulin production.</title>
        <authorList>
            <person name="Fan W."/>
            <person name="Wang S."/>
            <person name="Wang H."/>
            <person name="Wang A."/>
            <person name="Jiang F."/>
            <person name="Liu H."/>
            <person name="Zhao H."/>
            <person name="Xu D."/>
            <person name="Zhang Y."/>
        </authorList>
    </citation>
    <scope>NUCLEOTIDE SEQUENCE [LARGE SCALE GENOMIC DNA]</scope>
    <source>
        <strain evidence="2">cv. Yunnan</strain>
    </source>
</reference>
<protein>
    <submittedName>
        <fullName evidence="1">Uncharacterized protein</fullName>
    </submittedName>
</protein>
<keyword evidence="2" id="KW-1185">Reference proteome</keyword>
<sequence>MYYKVQNNEISPNEIPSRALMWRKAREDKKGEYKNANLKVMADKIIDSETQIIDGTLNLESGKDALTVVLGKERGVFVKGIGYGVTSGRYWNVPRTKGSSKERIVNSLDNYVGSNQSTSATTYRLGQNKMVTPVNSVDNNLGSKDNINATLSNGSCKAVQTEVTPQANSVETKLEKTAVQTPRVTYLKG</sequence>
<organism evidence="1 2">
    <name type="scientific">Smallanthus sonchifolius</name>
    <dbReference type="NCBI Taxonomy" id="185202"/>
    <lineage>
        <taxon>Eukaryota</taxon>
        <taxon>Viridiplantae</taxon>
        <taxon>Streptophyta</taxon>
        <taxon>Embryophyta</taxon>
        <taxon>Tracheophyta</taxon>
        <taxon>Spermatophyta</taxon>
        <taxon>Magnoliopsida</taxon>
        <taxon>eudicotyledons</taxon>
        <taxon>Gunneridae</taxon>
        <taxon>Pentapetalae</taxon>
        <taxon>asterids</taxon>
        <taxon>campanulids</taxon>
        <taxon>Asterales</taxon>
        <taxon>Asteraceae</taxon>
        <taxon>Asteroideae</taxon>
        <taxon>Heliantheae alliance</taxon>
        <taxon>Millerieae</taxon>
        <taxon>Smallanthus</taxon>
    </lineage>
</organism>
<reference evidence="1 2" key="2">
    <citation type="journal article" date="2022" name="Mol. Ecol. Resour.">
        <title>The genomes of chicory, endive, great burdock and yacon provide insights into Asteraceae paleo-polyploidization history and plant inulin production.</title>
        <authorList>
            <person name="Fan W."/>
            <person name="Wang S."/>
            <person name="Wang H."/>
            <person name="Wang A."/>
            <person name="Jiang F."/>
            <person name="Liu H."/>
            <person name="Zhao H."/>
            <person name="Xu D."/>
            <person name="Zhang Y."/>
        </authorList>
    </citation>
    <scope>NUCLEOTIDE SEQUENCE [LARGE SCALE GENOMIC DNA]</scope>
    <source>
        <strain evidence="2">cv. Yunnan</strain>
        <tissue evidence="1">Leaves</tissue>
    </source>
</reference>